<evidence type="ECO:0000256" key="2">
    <source>
        <dbReference type="ARBA" id="ARBA00023002"/>
    </source>
</evidence>
<protein>
    <submittedName>
        <fullName evidence="3">SDR family NAD(P)-dependent oxidoreductase</fullName>
    </submittedName>
</protein>
<evidence type="ECO:0000313" key="3">
    <source>
        <dbReference type="EMBL" id="KAB8039530.1"/>
    </source>
</evidence>
<dbReference type="PANTHER" id="PTHR44169:SF6">
    <property type="entry name" value="NADPH-DEPENDENT 1-ACYLDIHYDROXYACETONE PHOSPHATE REDUCTASE"/>
    <property type="match status" value="1"/>
</dbReference>
<dbReference type="InterPro" id="IPR002347">
    <property type="entry name" value="SDR_fam"/>
</dbReference>
<sequence>MKIKAHWYARPYPHDWEFYAECDEGANIDIAVKNDPDIKKIGPNPKEIVLQGMATCTSVDVVSSLNKMRQPLHSLVVECEATQTETHPKVFKECIMTYKVTGENLNIERVAHCVQLSYTKYCGVSAMIEKSGCHVTPKLFVNEREVPIWDPEESISNKLKKWLQEIAIHQPRGIVLITGSSRGIGAALVNYFAEKGFAVLPTSRNKVIFENKNIFESLYLDVSKLGSILNLKNLLQKNGVKLNLIIQNAGISSIDPNADDLNALNLTMADLRHVYETNVFGLIETNNIFMELMNKDGTIAFMSSTMGQVVRDSYLNASYRLTKRSVIQFAKQAALQLKEENKEIAMLSIHPGSVKTELNPNGRISVEQSAKNMELLFTSKFREKLIQNNGSFWIFDESDHIWKCVE</sequence>
<reference evidence="3 4" key="1">
    <citation type="submission" date="2019-10" db="EMBL/GenBank/DDBJ databases">
        <title>New species of Slilvanegrellaceae.</title>
        <authorList>
            <person name="Pitt A."/>
            <person name="Hahn M.W."/>
        </authorList>
    </citation>
    <scope>NUCLEOTIDE SEQUENCE [LARGE SCALE GENOMIC DNA]</scope>
    <source>
        <strain evidence="3 4">SP-Ram-0.45-NSY-1</strain>
    </source>
</reference>
<name>A0A6N6VT77_9BACT</name>
<dbReference type="RefSeq" id="WP_153418768.1">
    <property type="nucleotide sequence ID" value="NZ_WFLM01000002.1"/>
</dbReference>
<dbReference type="SUPFAM" id="SSF82784">
    <property type="entry name" value="OsmC-like"/>
    <property type="match status" value="1"/>
</dbReference>
<evidence type="ECO:0000313" key="4">
    <source>
        <dbReference type="Proteomes" id="UP000437748"/>
    </source>
</evidence>
<dbReference type="Pfam" id="PF00106">
    <property type="entry name" value="adh_short"/>
    <property type="match status" value="1"/>
</dbReference>
<dbReference type="InterPro" id="IPR036102">
    <property type="entry name" value="OsmC/Ohrsf"/>
</dbReference>
<evidence type="ECO:0000256" key="1">
    <source>
        <dbReference type="ARBA" id="ARBA00006484"/>
    </source>
</evidence>
<dbReference type="PRINTS" id="PR00081">
    <property type="entry name" value="GDHRDH"/>
</dbReference>
<gene>
    <name evidence="3" type="ORF">GCL60_04550</name>
</gene>
<dbReference type="Gene3D" id="3.40.50.720">
    <property type="entry name" value="NAD(P)-binding Rossmann-like Domain"/>
    <property type="match status" value="1"/>
</dbReference>
<comment type="caution">
    <text evidence="3">The sequence shown here is derived from an EMBL/GenBank/DDBJ whole genome shotgun (WGS) entry which is preliminary data.</text>
</comment>
<dbReference type="EMBL" id="WFLM01000002">
    <property type="protein sequence ID" value="KAB8039530.1"/>
    <property type="molecule type" value="Genomic_DNA"/>
</dbReference>
<dbReference type="SUPFAM" id="SSF51735">
    <property type="entry name" value="NAD(P)-binding Rossmann-fold domains"/>
    <property type="match status" value="1"/>
</dbReference>
<dbReference type="Pfam" id="PF02566">
    <property type="entry name" value="OsmC"/>
    <property type="match status" value="1"/>
</dbReference>
<comment type="similarity">
    <text evidence="1">Belongs to the short-chain dehydrogenases/reductases (SDR) family.</text>
</comment>
<dbReference type="AlphaFoldDB" id="A0A6N6VT77"/>
<dbReference type="Proteomes" id="UP000437748">
    <property type="component" value="Unassembled WGS sequence"/>
</dbReference>
<keyword evidence="2" id="KW-0560">Oxidoreductase</keyword>
<accession>A0A6N6VT77</accession>
<dbReference type="InterPro" id="IPR036291">
    <property type="entry name" value="NAD(P)-bd_dom_sf"/>
</dbReference>
<dbReference type="InterPro" id="IPR015946">
    <property type="entry name" value="KH_dom-like_a/b"/>
</dbReference>
<proteinExistence type="inferred from homology"/>
<organism evidence="3 4">
    <name type="scientific">Silvanigrella paludirubra</name>
    <dbReference type="NCBI Taxonomy" id="2499159"/>
    <lineage>
        <taxon>Bacteria</taxon>
        <taxon>Pseudomonadati</taxon>
        <taxon>Bdellovibrionota</taxon>
        <taxon>Oligoflexia</taxon>
        <taxon>Silvanigrellales</taxon>
        <taxon>Silvanigrellaceae</taxon>
        <taxon>Silvanigrella</taxon>
    </lineage>
</organism>
<dbReference type="Gene3D" id="3.30.300.20">
    <property type="match status" value="1"/>
</dbReference>
<keyword evidence="4" id="KW-1185">Reference proteome</keyword>
<dbReference type="GO" id="GO:0016491">
    <property type="term" value="F:oxidoreductase activity"/>
    <property type="evidence" value="ECO:0007669"/>
    <property type="project" value="UniProtKB-KW"/>
</dbReference>
<dbReference type="InterPro" id="IPR003718">
    <property type="entry name" value="OsmC/Ohr_fam"/>
</dbReference>
<dbReference type="PANTHER" id="PTHR44169">
    <property type="entry name" value="NADPH-DEPENDENT 1-ACYLDIHYDROXYACETONE PHOSPHATE REDUCTASE"/>
    <property type="match status" value="1"/>
</dbReference>
<dbReference type="OrthoDB" id="9804010at2"/>